<keyword evidence="8 12" id="KW-0119">Carbohydrate metabolism</keyword>
<dbReference type="PANTHER" id="PTHR11556:SF35">
    <property type="entry name" value="SEDOHEPTULOSE-1,7-BISPHOSPHATASE, CHLOROPLASTIC"/>
    <property type="match status" value="1"/>
</dbReference>
<dbReference type="NCBIfam" id="NF006778">
    <property type="entry name" value="PRK09293.1-1"/>
    <property type="match status" value="1"/>
</dbReference>
<dbReference type="RefSeq" id="WP_066857939.1">
    <property type="nucleotide sequence ID" value="NZ_JXMS01000032.1"/>
</dbReference>
<dbReference type="Pfam" id="PF00316">
    <property type="entry name" value="FBPase"/>
    <property type="match status" value="1"/>
</dbReference>
<evidence type="ECO:0000313" key="16">
    <source>
        <dbReference type="EMBL" id="OBQ46018.1"/>
    </source>
</evidence>
<evidence type="ECO:0000259" key="15">
    <source>
        <dbReference type="Pfam" id="PF18913"/>
    </source>
</evidence>
<feature type="domain" description="Fructose-1-6-bisphosphatase class I N-terminal" evidence="14">
    <location>
        <begin position="5"/>
        <end position="195"/>
    </location>
</feature>
<comment type="subcellular location">
    <subcellularLocation>
        <location evidence="12">Cytoplasm</location>
    </subcellularLocation>
</comment>
<name>A0A1B7X9I5_9BACT</name>
<dbReference type="AlphaFoldDB" id="A0A1B7X9I5"/>
<evidence type="ECO:0000256" key="7">
    <source>
        <dbReference type="ARBA" id="ARBA00022842"/>
    </source>
</evidence>
<feature type="binding site" evidence="12">
    <location>
        <position position="115"/>
    </location>
    <ligand>
        <name>Mg(2+)</name>
        <dbReference type="ChEBI" id="CHEBI:18420"/>
        <label>1</label>
    </ligand>
</feature>
<dbReference type="GO" id="GO:0005829">
    <property type="term" value="C:cytosol"/>
    <property type="evidence" value="ECO:0007669"/>
    <property type="project" value="TreeGrafter"/>
</dbReference>
<dbReference type="FunFam" id="3.40.190.80:FF:000001">
    <property type="entry name" value="Fructose-1,6-bisphosphatase class 1"/>
    <property type="match status" value="1"/>
</dbReference>
<dbReference type="GO" id="GO:0006002">
    <property type="term" value="P:fructose 6-phosphate metabolic process"/>
    <property type="evidence" value="ECO:0007669"/>
    <property type="project" value="TreeGrafter"/>
</dbReference>
<sequence length="340" mass="37572">MRQVTVTEHLLLHQTKTPDASGKFTALFYDLILAAKTISKTMNKAGLLDILGATGEINVQGEQVQKLDAYANRVLIHRMERTGVLCAIASEENADFIRIPEQYNHGEYILIFDPLDGSSNVDVNVNVGTIFSILRRKSPKSNDVTLQDILQSGVEQVAAGYFLYGPSTMLVYSTGDGVHGFTLDPSVGEFLLSHPDLRIPEQGKVYSVNEGYYSYWDAATREAIEYFKGEQNPLGKPYSARYIGSLVADFHRGLLNGGIYMYPADCRNPGKPKGKLRYLCEASPLAYLAEQAGGAATDGMTRILELQPEELHERVPLFIGSKNDVEAVTEIYKKNHNAAQ</sequence>
<reference evidence="16 17" key="1">
    <citation type="submission" date="2015-01" db="EMBL/GenBank/DDBJ databases">
        <title>Desulfovibrio sp. JC271 draft genome sequence.</title>
        <authorList>
            <person name="Shivani Y."/>
            <person name="Subhash Y."/>
            <person name="Sasikala C."/>
            <person name="Ramana C.V."/>
        </authorList>
    </citation>
    <scope>NUCLEOTIDE SEQUENCE [LARGE SCALE GENOMIC DNA]</scope>
    <source>
        <strain evidence="16 17">JC271</strain>
    </source>
</reference>
<comment type="caution">
    <text evidence="16">The sequence shown here is derived from an EMBL/GenBank/DDBJ whole genome shotgun (WGS) entry which is preliminary data.</text>
</comment>
<proteinExistence type="inferred from homology"/>
<organism evidence="16 17">
    <name type="scientific">Halodesulfovibrio spirochaetisodalis</name>
    <dbReference type="NCBI Taxonomy" id="1560234"/>
    <lineage>
        <taxon>Bacteria</taxon>
        <taxon>Pseudomonadati</taxon>
        <taxon>Thermodesulfobacteriota</taxon>
        <taxon>Desulfovibrionia</taxon>
        <taxon>Desulfovibrionales</taxon>
        <taxon>Desulfovibrionaceae</taxon>
        <taxon>Halodesulfovibrio</taxon>
    </lineage>
</organism>
<evidence type="ECO:0000256" key="2">
    <source>
        <dbReference type="ARBA" id="ARBA00010941"/>
    </source>
</evidence>
<keyword evidence="17" id="KW-1185">Reference proteome</keyword>
<evidence type="ECO:0000256" key="3">
    <source>
        <dbReference type="ARBA" id="ARBA00013093"/>
    </source>
</evidence>
<feature type="binding site" evidence="12">
    <location>
        <position position="281"/>
    </location>
    <ligand>
        <name>Mg(2+)</name>
        <dbReference type="ChEBI" id="CHEBI:18420"/>
        <label>2</label>
    </ligand>
</feature>
<dbReference type="PATRIC" id="fig|1560234.3.peg.2217"/>
<dbReference type="FunFam" id="3.30.540.10:FF:000002">
    <property type="entry name" value="Fructose-1,6-bisphosphatase class 1"/>
    <property type="match status" value="1"/>
</dbReference>
<dbReference type="GO" id="GO:0000287">
    <property type="term" value="F:magnesium ion binding"/>
    <property type="evidence" value="ECO:0007669"/>
    <property type="project" value="UniProtKB-UniRule"/>
</dbReference>
<dbReference type="EMBL" id="JXMS01000032">
    <property type="protein sequence ID" value="OBQ46018.1"/>
    <property type="molecule type" value="Genomic_DNA"/>
</dbReference>
<dbReference type="InterPro" id="IPR028343">
    <property type="entry name" value="FBPtase"/>
</dbReference>
<dbReference type="PRINTS" id="PR00115">
    <property type="entry name" value="F16BPHPHTASE"/>
</dbReference>
<comment type="similarity">
    <text evidence="2 12 13">Belongs to the FBPase class 1 family.</text>
</comment>
<feature type="binding site" evidence="12">
    <location>
        <position position="275"/>
    </location>
    <ligand>
        <name>substrate</name>
    </ligand>
</feature>
<dbReference type="HAMAP" id="MF_01855">
    <property type="entry name" value="FBPase_class1"/>
    <property type="match status" value="1"/>
</dbReference>
<keyword evidence="6 12" id="KW-0378">Hydrolase</keyword>
<dbReference type="GO" id="GO:0006094">
    <property type="term" value="P:gluconeogenesis"/>
    <property type="evidence" value="ECO:0007669"/>
    <property type="project" value="UniProtKB-UniRule"/>
</dbReference>
<dbReference type="NCBIfam" id="NF006779">
    <property type="entry name" value="PRK09293.1-3"/>
    <property type="match status" value="1"/>
</dbReference>
<dbReference type="OrthoDB" id="9806756at2"/>
<evidence type="ECO:0000256" key="1">
    <source>
        <dbReference type="ARBA" id="ARBA00001273"/>
    </source>
</evidence>
<protein>
    <recommendedName>
        <fullName evidence="10 12">Fructose-1,6-bisphosphatase class 1</fullName>
        <shortName evidence="12">FBPase class 1</shortName>
        <ecNumber evidence="3 12">3.1.3.11</ecNumber>
    </recommendedName>
    <alternativeName>
        <fullName evidence="11 12">D-fructose-1,6-bisphosphate 1-phosphohydrolase class 1</fullName>
    </alternativeName>
</protein>
<evidence type="ECO:0000256" key="13">
    <source>
        <dbReference type="RuleBase" id="RU000508"/>
    </source>
</evidence>
<dbReference type="GO" id="GO:0006000">
    <property type="term" value="P:fructose metabolic process"/>
    <property type="evidence" value="ECO:0007669"/>
    <property type="project" value="TreeGrafter"/>
</dbReference>
<dbReference type="Gene3D" id="3.40.190.80">
    <property type="match status" value="1"/>
</dbReference>
<feature type="binding site" evidence="12">
    <location>
        <begin position="116"/>
        <end position="119"/>
    </location>
    <ligand>
        <name>substrate</name>
    </ligand>
</feature>
<evidence type="ECO:0000256" key="9">
    <source>
        <dbReference type="ARBA" id="ARBA00024331"/>
    </source>
</evidence>
<dbReference type="GO" id="GO:0005986">
    <property type="term" value="P:sucrose biosynthetic process"/>
    <property type="evidence" value="ECO:0007669"/>
    <property type="project" value="TreeGrafter"/>
</dbReference>
<evidence type="ECO:0000256" key="8">
    <source>
        <dbReference type="ARBA" id="ARBA00023277"/>
    </source>
</evidence>
<comment type="cofactor">
    <cofactor evidence="12">
        <name>Mg(2+)</name>
        <dbReference type="ChEBI" id="CHEBI:18420"/>
    </cofactor>
    <text evidence="12">Binds 2 magnesium ions per subunit.</text>
</comment>
<feature type="binding site" evidence="12">
    <location>
        <position position="113"/>
    </location>
    <ligand>
        <name>Mg(2+)</name>
        <dbReference type="ChEBI" id="CHEBI:18420"/>
        <label>1</label>
    </ligand>
</feature>
<evidence type="ECO:0000256" key="5">
    <source>
        <dbReference type="ARBA" id="ARBA00022723"/>
    </source>
</evidence>
<feature type="binding site" evidence="12">
    <location>
        <position position="116"/>
    </location>
    <ligand>
        <name>Mg(2+)</name>
        <dbReference type="ChEBI" id="CHEBI:18420"/>
        <label>2</label>
    </ligand>
</feature>
<dbReference type="Proteomes" id="UP000091979">
    <property type="component" value="Unassembled WGS sequence"/>
</dbReference>
<evidence type="ECO:0000256" key="12">
    <source>
        <dbReference type="HAMAP-Rule" id="MF_01855"/>
    </source>
</evidence>
<dbReference type="Pfam" id="PF18913">
    <property type="entry name" value="FBPase_C"/>
    <property type="match status" value="1"/>
</dbReference>
<dbReference type="InterPro" id="IPR044015">
    <property type="entry name" value="FBPase_C_dom"/>
</dbReference>
<keyword evidence="5 12" id="KW-0479">Metal-binding</keyword>
<dbReference type="GO" id="GO:0030388">
    <property type="term" value="P:fructose 1,6-bisphosphate metabolic process"/>
    <property type="evidence" value="ECO:0007669"/>
    <property type="project" value="TreeGrafter"/>
</dbReference>
<evidence type="ECO:0000313" key="17">
    <source>
        <dbReference type="Proteomes" id="UP000091979"/>
    </source>
</evidence>
<dbReference type="STRING" id="1560234.SP90_14695"/>
<keyword evidence="7 12" id="KW-0460">Magnesium</keyword>
<comment type="catalytic activity">
    <reaction evidence="1 12">
        <text>beta-D-fructose 1,6-bisphosphate + H2O = beta-D-fructose 6-phosphate + phosphate</text>
        <dbReference type="Rhea" id="RHEA:11064"/>
        <dbReference type="ChEBI" id="CHEBI:15377"/>
        <dbReference type="ChEBI" id="CHEBI:32966"/>
        <dbReference type="ChEBI" id="CHEBI:43474"/>
        <dbReference type="ChEBI" id="CHEBI:57634"/>
        <dbReference type="EC" id="3.1.3.11"/>
    </reaction>
</comment>
<feature type="binding site" evidence="12">
    <location>
        <position position="242"/>
    </location>
    <ligand>
        <name>substrate</name>
    </ligand>
</feature>
<comment type="pathway">
    <text evidence="9">Carbohydrate biosynthesis.</text>
</comment>
<dbReference type="PIRSF" id="PIRSF500210">
    <property type="entry name" value="FBPtase"/>
    <property type="match status" value="1"/>
</dbReference>
<feature type="binding site" evidence="12">
    <location>
        <position position="209"/>
    </location>
    <ligand>
        <name>substrate</name>
    </ligand>
</feature>
<dbReference type="PIRSF" id="PIRSF000904">
    <property type="entry name" value="FBPtase_SBPase"/>
    <property type="match status" value="1"/>
</dbReference>
<comment type="caution">
    <text evidence="12">Lacks conserved residue(s) required for the propagation of feature annotation.</text>
</comment>
<evidence type="ECO:0000256" key="11">
    <source>
        <dbReference type="ARBA" id="ARBA00081210"/>
    </source>
</evidence>
<dbReference type="Gene3D" id="3.30.540.10">
    <property type="entry name" value="Fructose-1,6-Bisphosphatase, subunit A, domain 1"/>
    <property type="match status" value="1"/>
</dbReference>
<evidence type="ECO:0000259" key="14">
    <source>
        <dbReference type="Pfam" id="PF00316"/>
    </source>
</evidence>
<keyword evidence="4 12" id="KW-0963">Cytoplasm</keyword>
<gene>
    <name evidence="12" type="primary">fbp</name>
    <name evidence="16" type="ORF">SP90_14695</name>
</gene>
<evidence type="ECO:0000256" key="4">
    <source>
        <dbReference type="ARBA" id="ARBA00022490"/>
    </source>
</evidence>
<dbReference type="CDD" id="cd00354">
    <property type="entry name" value="FBPase"/>
    <property type="match status" value="1"/>
</dbReference>
<accession>A0A1B7X9I5</accession>
<feature type="domain" description="Fructose-1-6-bisphosphatase class 1 C-terminal" evidence="15">
    <location>
        <begin position="199"/>
        <end position="332"/>
    </location>
</feature>
<dbReference type="SUPFAM" id="SSF56655">
    <property type="entry name" value="Carbohydrate phosphatase"/>
    <property type="match status" value="1"/>
</dbReference>
<feature type="binding site" evidence="12">
    <location>
        <position position="113"/>
    </location>
    <ligand>
        <name>Mg(2+)</name>
        <dbReference type="ChEBI" id="CHEBI:18420"/>
        <label>2</label>
    </ligand>
</feature>
<dbReference type="PANTHER" id="PTHR11556">
    <property type="entry name" value="FRUCTOSE-1,6-BISPHOSPHATASE-RELATED"/>
    <property type="match status" value="1"/>
</dbReference>
<comment type="subunit">
    <text evidence="12">Homotetramer.</text>
</comment>
<evidence type="ECO:0000256" key="10">
    <source>
        <dbReference type="ARBA" id="ARBA00072069"/>
    </source>
</evidence>
<feature type="binding site" evidence="12">
    <location>
        <position position="91"/>
    </location>
    <ligand>
        <name>Mg(2+)</name>
        <dbReference type="ChEBI" id="CHEBI:18420"/>
        <label>1</label>
    </ligand>
</feature>
<evidence type="ECO:0000256" key="6">
    <source>
        <dbReference type="ARBA" id="ARBA00022801"/>
    </source>
</evidence>
<dbReference type="GO" id="GO:0042132">
    <property type="term" value="F:fructose 1,6-bisphosphate 1-phosphatase activity"/>
    <property type="evidence" value="ECO:0007669"/>
    <property type="project" value="UniProtKB-UniRule"/>
</dbReference>
<dbReference type="InterPro" id="IPR033391">
    <property type="entry name" value="FBPase_N"/>
</dbReference>
<dbReference type="EC" id="3.1.3.11" evidence="3 12"/>
<dbReference type="InterPro" id="IPR000146">
    <property type="entry name" value="FBPase_class-1"/>
</dbReference>